<proteinExistence type="predicted"/>
<dbReference type="Pfam" id="PF02992">
    <property type="entry name" value="Transposase_21"/>
    <property type="match status" value="2"/>
</dbReference>
<evidence type="ECO:0000313" key="2">
    <source>
        <dbReference type="Proteomes" id="UP001054252"/>
    </source>
</evidence>
<keyword evidence="2" id="KW-1185">Reference proteome</keyword>
<dbReference type="AlphaFoldDB" id="A0AAV5IVH3"/>
<dbReference type="PANTHER" id="PTHR10775">
    <property type="entry name" value="OS08G0208400 PROTEIN"/>
    <property type="match status" value="1"/>
</dbReference>
<dbReference type="InterPro" id="IPR004242">
    <property type="entry name" value="Transposase_21"/>
</dbReference>
<dbReference type="Proteomes" id="UP001054252">
    <property type="component" value="Unassembled WGS sequence"/>
</dbReference>
<sequence length="240" mass="27444">MNNVPSVVQLKDMLHDTMGPNFFNNENSATGVEDAAQFDARFGDPYGVSTESIFKEPRGDAKEFFDLFTHPEFASEPRNVRLGLCTDGFTPFGHSASPYSCWPAFVSVYNMPPAMCMKQEYVFFSLIIQGPQSLGKNIDVMLRPLIDDLKQLWWSTHGKLACPYCMENSKAFWLENGWKTSFLDCHRQFLPSEHPFKRNKNDFIKGRTENGTMSERLSGDEMHSCIHWPHDVLFGKPPQK</sequence>
<organism evidence="1 2">
    <name type="scientific">Rubroshorea leprosula</name>
    <dbReference type="NCBI Taxonomy" id="152421"/>
    <lineage>
        <taxon>Eukaryota</taxon>
        <taxon>Viridiplantae</taxon>
        <taxon>Streptophyta</taxon>
        <taxon>Embryophyta</taxon>
        <taxon>Tracheophyta</taxon>
        <taxon>Spermatophyta</taxon>
        <taxon>Magnoliopsida</taxon>
        <taxon>eudicotyledons</taxon>
        <taxon>Gunneridae</taxon>
        <taxon>Pentapetalae</taxon>
        <taxon>rosids</taxon>
        <taxon>malvids</taxon>
        <taxon>Malvales</taxon>
        <taxon>Dipterocarpaceae</taxon>
        <taxon>Rubroshorea</taxon>
    </lineage>
</organism>
<reference evidence="1 2" key="1">
    <citation type="journal article" date="2021" name="Commun. Biol.">
        <title>The genome of Shorea leprosula (Dipterocarpaceae) highlights the ecological relevance of drought in aseasonal tropical rainforests.</title>
        <authorList>
            <person name="Ng K.K.S."/>
            <person name="Kobayashi M.J."/>
            <person name="Fawcett J.A."/>
            <person name="Hatakeyama M."/>
            <person name="Paape T."/>
            <person name="Ng C.H."/>
            <person name="Ang C.C."/>
            <person name="Tnah L.H."/>
            <person name="Lee C.T."/>
            <person name="Nishiyama T."/>
            <person name="Sese J."/>
            <person name="O'Brien M.J."/>
            <person name="Copetti D."/>
            <person name="Mohd Noor M.I."/>
            <person name="Ong R.C."/>
            <person name="Putra M."/>
            <person name="Sireger I.Z."/>
            <person name="Indrioko S."/>
            <person name="Kosugi Y."/>
            <person name="Izuno A."/>
            <person name="Isagi Y."/>
            <person name="Lee S.L."/>
            <person name="Shimizu K.K."/>
        </authorList>
    </citation>
    <scope>NUCLEOTIDE SEQUENCE [LARGE SCALE GENOMIC DNA]</scope>
    <source>
        <strain evidence="1">214</strain>
    </source>
</reference>
<gene>
    <name evidence="1" type="ORF">SLEP1_g16678</name>
</gene>
<accession>A0AAV5IVH3</accession>
<dbReference type="EMBL" id="BPVZ01000022">
    <property type="protein sequence ID" value="GKV04525.1"/>
    <property type="molecule type" value="Genomic_DNA"/>
</dbReference>
<comment type="caution">
    <text evidence="1">The sequence shown here is derived from an EMBL/GenBank/DDBJ whole genome shotgun (WGS) entry which is preliminary data.</text>
</comment>
<name>A0AAV5IVH3_9ROSI</name>
<protein>
    <submittedName>
        <fullName evidence="1">Uncharacterized protein</fullName>
    </submittedName>
</protein>
<dbReference type="PANTHER" id="PTHR10775:SF185">
    <property type="entry name" value="OS08G0208400 PROTEIN"/>
    <property type="match status" value="1"/>
</dbReference>
<evidence type="ECO:0000313" key="1">
    <source>
        <dbReference type="EMBL" id="GKV04525.1"/>
    </source>
</evidence>